<dbReference type="Proteomes" id="UP000005953">
    <property type="component" value="Unassembled WGS sequence"/>
</dbReference>
<name>A4BBG1_9GAMM</name>
<proteinExistence type="predicted"/>
<reference evidence="1 2" key="1">
    <citation type="submission" date="2006-02" db="EMBL/GenBank/DDBJ databases">
        <authorList>
            <person name="Pinhassi J."/>
            <person name="Pedros-Alio C."/>
            <person name="Ferriera S."/>
            <person name="Johnson J."/>
            <person name="Kravitz S."/>
            <person name="Halpern A."/>
            <person name="Remington K."/>
            <person name="Beeson K."/>
            <person name="Tran B."/>
            <person name="Rogers Y.-H."/>
            <person name="Friedman R."/>
            <person name="Venter J.C."/>
        </authorList>
    </citation>
    <scope>NUCLEOTIDE SEQUENCE [LARGE SCALE GENOMIC DNA]</scope>
    <source>
        <strain evidence="1 2">MED297</strain>
    </source>
</reference>
<keyword evidence="1" id="KW-0808">Transferase</keyword>
<feature type="non-terminal residue" evidence="1">
    <location>
        <position position="1"/>
    </location>
</feature>
<dbReference type="GO" id="GO:0003985">
    <property type="term" value="F:acetyl-CoA C-acetyltransferase activity"/>
    <property type="evidence" value="ECO:0007669"/>
    <property type="project" value="UniProtKB-EC"/>
</dbReference>
<keyword evidence="1" id="KW-0012">Acyltransferase</keyword>
<gene>
    <name evidence="1" type="ORF">MED297_00705</name>
</gene>
<keyword evidence="2" id="KW-1185">Reference proteome</keyword>
<dbReference type="EMBL" id="AAOE01000004">
    <property type="protein sequence ID" value="EAR10296.1"/>
    <property type="molecule type" value="Genomic_DNA"/>
</dbReference>
<dbReference type="HOGENOM" id="CLU_2677106_0_0_6"/>
<evidence type="ECO:0000313" key="2">
    <source>
        <dbReference type="Proteomes" id="UP000005953"/>
    </source>
</evidence>
<dbReference type="AlphaFoldDB" id="A4BBG1"/>
<dbReference type="EC" id="2.3.1.9" evidence="1"/>
<accession>A4BBG1</accession>
<evidence type="ECO:0000313" key="1">
    <source>
        <dbReference type="EMBL" id="EAR10296.1"/>
    </source>
</evidence>
<organism evidence="1 2">
    <name type="scientific">Reinekea blandensis MED297</name>
    <dbReference type="NCBI Taxonomy" id="314283"/>
    <lineage>
        <taxon>Bacteria</taxon>
        <taxon>Pseudomonadati</taxon>
        <taxon>Pseudomonadota</taxon>
        <taxon>Gammaproteobacteria</taxon>
        <taxon>Oceanospirillales</taxon>
        <taxon>Saccharospirillaceae</taxon>
        <taxon>Reinekea</taxon>
    </lineage>
</organism>
<comment type="caution">
    <text evidence="1">The sequence shown here is derived from an EMBL/GenBank/DDBJ whole genome shotgun (WGS) entry which is preliminary data.</text>
</comment>
<sequence length="74" mass="7868">HPSKKDNAESGPVRVPLRAGPETHIGCALPLGKGATLSVETKHTRCTFQISLSMQRLFQQAARACNQAGGTLAR</sequence>
<protein>
    <submittedName>
        <fullName evidence="1">Acetyl-CoA acetyltransferase</fullName>
        <ecNumber evidence="1">2.3.1.9</ecNumber>
    </submittedName>
</protein>